<dbReference type="EMBL" id="JADKGK010000004">
    <property type="protein sequence ID" value="MBL0002568.1"/>
    <property type="molecule type" value="Genomic_DNA"/>
</dbReference>
<evidence type="ECO:0000313" key="7">
    <source>
        <dbReference type="EMBL" id="MBK6300197.1"/>
    </source>
</evidence>
<sequence length="123" mass="12265">MLAGGALAGAVAAAFGADFPGQAIVASVSAVALLVGVRPWVKRRFNVKTERPTVGIAGNVGRTATVLETVTLAGGRINLSGETWSARSQGGDAILPGDKVEVIAIDGATAVVAPVTLPPQPLP</sequence>
<dbReference type="Proteomes" id="UP000886632">
    <property type="component" value="Unassembled WGS sequence"/>
</dbReference>
<evidence type="ECO:0000256" key="5">
    <source>
        <dbReference type="SAM" id="Phobius"/>
    </source>
</evidence>
<feature type="transmembrane region" description="Helical" evidence="5">
    <location>
        <begin position="23"/>
        <end position="41"/>
    </location>
</feature>
<dbReference type="EMBL" id="JADIXZ010000003">
    <property type="protein sequence ID" value="MBK6300197.1"/>
    <property type="molecule type" value="Genomic_DNA"/>
</dbReference>
<proteinExistence type="predicted"/>
<evidence type="ECO:0000313" key="11">
    <source>
        <dbReference type="Proteomes" id="UP000726105"/>
    </source>
</evidence>
<evidence type="ECO:0000256" key="4">
    <source>
        <dbReference type="ARBA" id="ARBA00023136"/>
    </source>
</evidence>
<keyword evidence="3 5" id="KW-1133">Transmembrane helix</keyword>
<evidence type="ECO:0000256" key="3">
    <source>
        <dbReference type="ARBA" id="ARBA00022989"/>
    </source>
</evidence>
<dbReference type="AlphaFoldDB" id="A0A935IJJ8"/>
<evidence type="ECO:0000313" key="10">
    <source>
        <dbReference type="Proteomes" id="UP000718281"/>
    </source>
</evidence>
<accession>A0A935IJJ8</accession>
<dbReference type="Gene3D" id="2.40.50.140">
    <property type="entry name" value="Nucleic acid-binding proteins"/>
    <property type="match status" value="1"/>
</dbReference>
<name>A0A935IJJ8_9MICO</name>
<evidence type="ECO:0000259" key="6">
    <source>
        <dbReference type="Pfam" id="PF01957"/>
    </source>
</evidence>
<dbReference type="InterPro" id="IPR052165">
    <property type="entry name" value="Membrane_assoc_protease"/>
</dbReference>
<dbReference type="InterPro" id="IPR002810">
    <property type="entry name" value="NfeD-like_C"/>
</dbReference>
<dbReference type="Proteomes" id="UP000718281">
    <property type="component" value="Unassembled WGS sequence"/>
</dbReference>
<gene>
    <name evidence="7" type="ORF">IPF40_03800</name>
    <name evidence="8" type="ORF">IPI13_04960</name>
    <name evidence="9" type="ORF">IPP00_00720</name>
</gene>
<protein>
    <submittedName>
        <fullName evidence="8">NfeD family protein</fullName>
    </submittedName>
</protein>
<keyword evidence="2 5" id="KW-0812">Transmembrane</keyword>
<keyword evidence="4 5" id="KW-0472">Membrane</keyword>
<evidence type="ECO:0000256" key="2">
    <source>
        <dbReference type="ARBA" id="ARBA00022692"/>
    </source>
</evidence>
<evidence type="ECO:0000313" key="9">
    <source>
        <dbReference type="EMBL" id="MBL0002568.1"/>
    </source>
</evidence>
<comment type="subcellular location">
    <subcellularLocation>
        <location evidence="1">Membrane</location>
        <topology evidence="1">Multi-pass membrane protein</topology>
    </subcellularLocation>
</comment>
<evidence type="ECO:0000313" key="8">
    <source>
        <dbReference type="EMBL" id="MBK7272525.1"/>
    </source>
</evidence>
<reference evidence="10 11" key="1">
    <citation type="submission" date="2020-10" db="EMBL/GenBank/DDBJ databases">
        <title>Connecting structure to function with the recovery of over 1000 high-quality activated sludge metagenome-assembled genomes encoding full-length rRNA genes using long-read sequencing.</title>
        <authorList>
            <person name="Singleton C.M."/>
            <person name="Petriglieri F."/>
            <person name="Kristensen J.M."/>
            <person name="Kirkegaard R.H."/>
            <person name="Michaelsen T.Y."/>
            <person name="Andersen M.H."/>
            <person name="Karst S.M."/>
            <person name="Dueholm M.S."/>
            <person name="Nielsen P.H."/>
            <person name="Albertsen M."/>
        </authorList>
    </citation>
    <scope>NUCLEOTIDE SEQUENCE [LARGE SCALE GENOMIC DNA]</scope>
    <source>
        <strain evidence="7">AalE_18-Q3-R2-46_BAT3C.188</strain>
        <strain evidence="8">Ega_18-Q3-R5-49_MAXAC.001</strain>
        <strain evidence="9">Ribe_18-Q3-R11-54_MAXAC.001</strain>
    </source>
</reference>
<dbReference type="Proteomes" id="UP000726105">
    <property type="component" value="Unassembled WGS sequence"/>
</dbReference>
<dbReference type="Pfam" id="PF01957">
    <property type="entry name" value="NfeD"/>
    <property type="match status" value="1"/>
</dbReference>
<dbReference type="GO" id="GO:0005886">
    <property type="term" value="C:plasma membrane"/>
    <property type="evidence" value="ECO:0007669"/>
    <property type="project" value="TreeGrafter"/>
</dbReference>
<dbReference type="InterPro" id="IPR012340">
    <property type="entry name" value="NA-bd_OB-fold"/>
</dbReference>
<evidence type="ECO:0000256" key="1">
    <source>
        <dbReference type="ARBA" id="ARBA00004141"/>
    </source>
</evidence>
<organism evidence="8 11">
    <name type="scientific">Candidatus Phosphoribacter hodrii</name>
    <dbReference type="NCBI Taxonomy" id="2953743"/>
    <lineage>
        <taxon>Bacteria</taxon>
        <taxon>Bacillati</taxon>
        <taxon>Actinomycetota</taxon>
        <taxon>Actinomycetes</taxon>
        <taxon>Micrococcales</taxon>
        <taxon>Dermatophilaceae</taxon>
        <taxon>Candidatus Phosphoribacter</taxon>
    </lineage>
</organism>
<dbReference type="PANTHER" id="PTHR33507">
    <property type="entry name" value="INNER MEMBRANE PROTEIN YBBJ"/>
    <property type="match status" value="1"/>
</dbReference>
<feature type="domain" description="NfeD-like C-terminal" evidence="6">
    <location>
        <begin position="60"/>
        <end position="114"/>
    </location>
</feature>
<dbReference type="PANTHER" id="PTHR33507:SF3">
    <property type="entry name" value="INNER MEMBRANE PROTEIN YBBJ"/>
    <property type="match status" value="1"/>
</dbReference>
<dbReference type="EMBL" id="JADJIB010000002">
    <property type="protein sequence ID" value="MBK7272525.1"/>
    <property type="molecule type" value="Genomic_DNA"/>
</dbReference>
<comment type="caution">
    <text evidence="8">The sequence shown here is derived from an EMBL/GenBank/DDBJ whole genome shotgun (WGS) entry which is preliminary data.</text>
</comment>
<dbReference type="SUPFAM" id="SSF141322">
    <property type="entry name" value="NfeD domain-like"/>
    <property type="match status" value="1"/>
</dbReference>